<reference evidence="6" key="1">
    <citation type="journal article" date="2020" name="Stud. Mycol.">
        <title>101 Dothideomycetes genomes: a test case for predicting lifestyles and emergence of pathogens.</title>
        <authorList>
            <person name="Haridas S."/>
            <person name="Albert R."/>
            <person name="Binder M."/>
            <person name="Bloem J."/>
            <person name="Labutti K."/>
            <person name="Salamov A."/>
            <person name="Andreopoulos B."/>
            <person name="Baker S."/>
            <person name="Barry K."/>
            <person name="Bills G."/>
            <person name="Bluhm B."/>
            <person name="Cannon C."/>
            <person name="Castanera R."/>
            <person name="Culley D."/>
            <person name="Daum C."/>
            <person name="Ezra D."/>
            <person name="Gonzalez J."/>
            <person name="Henrissat B."/>
            <person name="Kuo A."/>
            <person name="Liang C."/>
            <person name="Lipzen A."/>
            <person name="Lutzoni F."/>
            <person name="Magnuson J."/>
            <person name="Mondo S."/>
            <person name="Nolan M."/>
            <person name="Ohm R."/>
            <person name="Pangilinan J."/>
            <person name="Park H.-J."/>
            <person name="Ramirez L."/>
            <person name="Alfaro M."/>
            <person name="Sun H."/>
            <person name="Tritt A."/>
            <person name="Yoshinaga Y."/>
            <person name="Zwiers L.-H."/>
            <person name="Turgeon B."/>
            <person name="Goodwin S."/>
            <person name="Spatafora J."/>
            <person name="Crous P."/>
            <person name="Grigoriev I."/>
        </authorList>
    </citation>
    <scope>NUCLEOTIDE SEQUENCE</scope>
    <source>
        <strain evidence="6">CBS 121167</strain>
    </source>
</reference>
<evidence type="ECO:0000259" key="5">
    <source>
        <dbReference type="PROSITE" id="PS50166"/>
    </source>
</evidence>
<gene>
    <name evidence="6" type="ORF">K452DRAFT_267079</name>
</gene>
<dbReference type="GO" id="GO:0006606">
    <property type="term" value="P:protein import into nucleus"/>
    <property type="evidence" value="ECO:0007669"/>
    <property type="project" value="TreeGrafter"/>
</dbReference>
<dbReference type="InterPro" id="IPR001494">
    <property type="entry name" value="Importin-beta_N"/>
</dbReference>
<name>A0A6A6BIN4_9PEZI</name>
<dbReference type="RefSeq" id="XP_033399712.1">
    <property type="nucleotide sequence ID" value="XM_033538828.1"/>
</dbReference>
<evidence type="ECO:0000313" key="7">
    <source>
        <dbReference type="Proteomes" id="UP000799438"/>
    </source>
</evidence>
<dbReference type="Gene3D" id="1.25.10.10">
    <property type="entry name" value="Leucine-rich Repeat Variant"/>
    <property type="match status" value="1"/>
</dbReference>
<evidence type="ECO:0000256" key="1">
    <source>
        <dbReference type="ARBA" id="ARBA00004123"/>
    </source>
</evidence>
<dbReference type="InterPro" id="IPR011989">
    <property type="entry name" value="ARM-like"/>
</dbReference>
<dbReference type="FunFam" id="1.25.10.10:FF:000362">
    <property type="entry name" value="Importin 11, putative"/>
    <property type="match status" value="1"/>
</dbReference>
<dbReference type="PANTHER" id="PTHR10997:SF7">
    <property type="entry name" value="IMPORTIN-11"/>
    <property type="match status" value="1"/>
</dbReference>
<dbReference type="Pfam" id="PF25758">
    <property type="entry name" value="TPR_IPO11"/>
    <property type="match status" value="1"/>
</dbReference>
<dbReference type="GO" id="GO:0031267">
    <property type="term" value="F:small GTPase binding"/>
    <property type="evidence" value="ECO:0007669"/>
    <property type="project" value="InterPro"/>
</dbReference>
<evidence type="ECO:0000256" key="4">
    <source>
        <dbReference type="ARBA" id="ARBA00023242"/>
    </source>
</evidence>
<dbReference type="PROSITE" id="PS50166">
    <property type="entry name" value="IMPORTIN_B_NT"/>
    <property type="match status" value="1"/>
</dbReference>
<keyword evidence="7" id="KW-1185">Reference proteome</keyword>
<protein>
    <recommendedName>
        <fullName evidence="5">Importin N-terminal domain-containing protein</fullName>
    </recommendedName>
</protein>
<dbReference type="GeneID" id="54296324"/>
<dbReference type="SUPFAM" id="SSF48371">
    <property type="entry name" value="ARM repeat"/>
    <property type="match status" value="1"/>
</dbReference>
<dbReference type="AlphaFoldDB" id="A0A6A6BIN4"/>
<comment type="similarity">
    <text evidence="2">Belongs to the importin beta family.</text>
</comment>
<proteinExistence type="inferred from homology"/>
<dbReference type="GO" id="GO:0005635">
    <property type="term" value="C:nuclear envelope"/>
    <property type="evidence" value="ECO:0007669"/>
    <property type="project" value="TreeGrafter"/>
</dbReference>
<comment type="subcellular location">
    <subcellularLocation>
        <location evidence="1">Nucleus</location>
    </subcellularLocation>
</comment>
<sequence>MAFQGALELPAEANPLTEGILFHVLRSASSSDPQQVQTGTKQLQKWQTEKGFYPMLQAAFIDKSLPLEVRYLAIIQLKNGIDKYWRKTAMNAVSKEDKAIIRSRLLESGVSEVDQRLALQNALVIAKIVRFEYPSDWPDVINQVLELLRNSTSPTANRLYLPRTLLILLHIVKDLATGRLIRLRSNLQSISPEVFRVLGHIYMEKAQQWQAWLHNGGDNEGGAIESMEQSLLSIKIIRRLLIVGFEFPNRESDIQQFWAIVRNQLGEFLTFATQSIPEHLKLLVEKHLMQLSKLHLEMAKTHPAAFVLLPDSLSLVKAYWGLVVKFGEDFGTSLPSSGKIGTDGDADDEVKTIMERLSLKGLLLIRACIKMVFNPAQTFKYRHEQEKQEKTEATQLVKQQLLQEDFIREMMETAVTRYFVYQSSDLRQWEEEPDEWERREDMEGDDFEFSVRSCAEKLFLDLSINFKDLLVQPLLNVFYSVASPDNENVLFKDSVYTSVGLAAPVLHEHLDFDAFIRSTLVVEVQKQQQGYNLLRRRIAILLGQWITIKVSEESRPLVYQIFQHLLNKDDPLNDHVVRVTAGRQFRNIADDWEFQVESFLPYAPDILSRLMALIEEVELTETKMALLNTISVIVERLEHHITPYANSIVSLLPPLWDQSGEEHLMKQAILTMLARIINAMKADSLPYHSLVIPIIKGTLEPGSETQLYLLEDALELWHSILVQTPAPASQDILSLAPYLISTLELGTDSLRKTLEIADTYLILAPAEMCSDALRTQLLQSLASLLGQLRAEANGLVTHLVETFVRTAELLGGEQAVEILTGDMIHTGFFGNLLDGLKGAWEAHQKTGPNARESAVDGLVETDYFTVIARMCLASPSILLSALEAVQTGTDANDMQDPEESLDGRMKWLLEEWFDHFENIAAPVSKKLMCLALTKLLETGKGWILIKLQDLMTMWTDLIIELTDGQEDTSVDCLVWHQDTPQVSGPEPPDDVRRRNLIYSDPVHTVNILQFVREHLAQAIAVCGGEERFRDEWLVNVDKEVVQAFGKLGIM</sequence>
<keyword evidence="4" id="KW-0539">Nucleus</keyword>
<evidence type="ECO:0000256" key="3">
    <source>
        <dbReference type="ARBA" id="ARBA00022448"/>
    </source>
</evidence>
<dbReference type="InterPro" id="IPR016024">
    <property type="entry name" value="ARM-type_fold"/>
</dbReference>
<organism evidence="6 7">
    <name type="scientific">Aplosporella prunicola CBS 121167</name>
    <dbReference type="NCBI Taxonomy" id="1176127"/>
    <lineage>
        <taxon>Eukaryota</taxon>
        <taxon>Fungi</taxon>
        <taxon>Dikarya</taxon>
        <taxon>Ascomycota</taxon>
        <taxon>Pezizomycotina</taxon>
        <taxon>Dothideomycetes</taxon>
        <taxon>Dothideomycetes incertae sedis</taxon>
        <taxon>Botryosphaeriales</taxon>
        <taxon>Aplosporellaceae</taxon>
        <taxon>Aplosporella</taxon>
    </lineage>
</organism>
<feature type="domain" description="Importin N-terminal" evidence="5">
    <location>
        <begin position="39"/>
        <end position="111"/>
    </location>
</feature>
<dbReference type="Pfam" id="PF03810">
    <property type="entry name" value="IBN_N"/>
    <property type="match status" value="1"/>
</dbReference>
<dbReference type="GO" id="GO:0005829">
    <property type="term" value="C:cytosol"/>
    <property type="evidence" value="ECO:0007669"/>
    <property type="project" value="TreeGrafter"/>
</dbReference>
<evidence type="ECO:0000256" key="2">
    <source>
        <dbReference type="ARBA" id="ARBA00007991"/>
    </source>
</evidence>
<evidence type="ECO:0000313" key="6">
    <source>
        <dbReference type="EMBL" id="KAF2144000.1"/>
    </source>
</evidence>
<accession>A0A6A6BIN4</accession>
<dbReference type="InterPro" id="IPR058669">
    <property type="entry name" value="TPR_IPO7/11-like"/>
</dbReference>
<dbReference type="OrthoDB" id="361693at2759"/>
<dbReference type="EMBL" id="ML995480">
    <property type="protein sequence ID" value="KAF2144000.1"/>
    <property type="molecule type" value="Genomic_DNA"/>
</dbReference>
<dbReference type="Proteomes" id="UP000799438">
    <property type="component" value="Unassembled WGS sequence"/>
</dbReference>
<dbReference type="PANTHER" id="PTHR10997">
    <property type="entry name" value="IMPORTIN-7, 8, 11"/>
    <property type="match status" value="1"/>
</dbReference>
<dbReference type="SMART" id="SM00913">
    <property type="entry name" value="IBN_N"/>
    <property type="match status" value="1"/>
</dbReference>
<keyword evidence="3" id="KW-0813">Transport</keyword>